<reference evidence="4 5" key="1">
    <citation type="submission" date="2022-05" db="EMBL/GenBank/DDBJ databases">
        <authorList>
            <person name="Park J.-S."/>
        </authorList>
    </citation>
    <scope>NUCLEOTIDE SEQUENCE [LARGE SCALE GENOMIC DNA]</scope>
    <source>
        <strain evidence="4 5">2012CJ34-2</strain>
    </source>
</reference>
<organism evidence="4 5">
    <name type="scientific">Parendozoicomonas callyspongiae</name>
    <dbReference type="NCBI Taxonomy" id="2942213"/>
    <lineage>
        <taxon>Bacteria</taxon>
        <taxon>Pseudomonadati</taxon>
        <taxon>Pseudomonadota</taxon>
        <taxon>Gammaproteobacteria</taxon>
        <taxon>Oceanospirillales</taxon>
        <taxon>Endozoicomonadaceae</taxon>
        <taxon>Parendozoicomonas</taxon>
    </lineage>
</organism>
<dbReference type="PANTHER" id="PTHR30441:SF4">
    <property type="entry name" value="PROTEIN ASMA"/>
    <property type="match status" value="1"/>
</dbReference>
<evidence type="ECO:0000256" key="2">
    <source>
        <dbReference type="SAM" id="Phobius"/>
    </source>
</evidence>
<sequence length="692" mass="73948">MKGLVKWVGGIIAALVILIVLAAIVLPQVIDPNDYRDDISALVKDETGMTLSINGEIGWSVFPWLGLSLNDLQIDDTHQKKLGSLQYAAVEVKLLPLLSRKVKVSKLELKGLSLDMEVNAQGQANWEPAKKQETAQVPTQTSPTPSPSAQEEKSSGSLPEFDISAIAITDLNVTYRDIPAKRTVSITDARLETGAVRPGQPFQLSSSFNLKNTNPVIATGISLEGMITPDSANAMYKAENLKLSVTPLNVSNPETLALRGHAVVKGSDISGDIKVNPLDLALLMQQLKLPVPALSGGDKVLRKVSLGTTFTKKGNRVDLNKVSASFDDFSLNGTIAVTDLKKQAIAFNITGNDLIVDPYLPIATADQQAADKPAQTSGNASGKPSGSTSPASTGDEVIIPVDTIKSLNIKGSAQLNSLTVKGLLFEKPTLEVKAANGNAQVTKLNAGFYKGVIDAAAGVDVSGLLAKRPRVSARADIKAINLEALSAQIVDLKKITGKTNADLKVVGHGLTQNQITRSLNGEVDFSLVDGALLGTNFNKSVCGLVAQVRKEKLTKTDWPDKTEFKALKGSVKIIDGVARNRDLTAALDQLNLKGDGEVNLVNQTMDYHLGLTITGDTASEEESACRINEKYADISWPLRCKGRLGESGLCGVDEQRLGKTIGKILEQEAKDKIRKKLEEKLGGSLKDLFKKK</sequence>
<feature type="domain" description="AsmA" evidence="3">
    <location>
        <begin position="1"/>
        <end position="583"/>
    </location>
</feature>
<dbReference type="PANTHER" id="PTHR30441">
    <property type="entry name" value="DUF748 DOMAIN-CONTAINING PROTEIN"/>
    <property type="match status" value="1"/>
</dbReference>
<evidence type="ECO:0000313" key="4">
    <source>
        <dbReference type="EMBL" id="MCL6269663.1"/>
    </source>
</evidence>
<dbReference type="EMBL" id="JAMFLX010000007">
    <property type="protein sequence ID" value="MCL6269663.1"/>
    <property type="molecule type" value="Genomic_DNA"/>
</dbReference>
<dbReference type="Pfam" id="PF05170">
    <property type="entry name" value="AsmA"/>
    <property type="match status" value="1"/>
</dbReference>
<feature type="region of interest" description="Disordered" evidence="1">
    <location>
        <begin position="127"/>
        <end position="157"/>
    </location>
</feature>
<accession>A0ABT0PEC8</accession>
<evidence type="ECO:0000256" key="1">
    <source>
        <dbReference type="SAM" id="MobiDB-lite"/>
    </source>
</evidence>
<protein>
    <submittedName>
        <fullName evidence="4">AsmA family protein</fullName>
    </submittedName>
</protein>
<feature type="compositionally biased region" description="Low complexity" evidence="1">
    <location>
        <begin position="134"/>
        <end position="149"/>
    </location>
</feature>
<comment type="caution">
    <text evidence="4">The sequence shown here is derived from an EMBL/GenBank/DDBJ whole genome shotgun (WGS) entry which is preliminary data.</text>
</comment>
<proteinExistence type="predicted"/>
<evidence type="ECO:0000259" key="3">
    <source>
        <dbReference type="Pfam" id="PF05170"/>
    </source>
</evidence>
<dbReference type="RefSeq" id="WP_249698728.1">
    <property type="nucleotide sequence ID" value="NZ_JAMFLX010000007.1"/>
</dbReference>
<keyword evidence="2" id="KW-0472">Membrane</keyword>
<keyword evidence="2" id="KW-1133">Transmembrane helix</keyword>
<dbReference type="InterPro" id="IPR052894">
    <property type="entry name" value="AsmA-related"/>
</dbReference>
<gene>
    <name evidence="4" type="ORF">M3P05_06875</name>
</gene>
<keyword evidence="5" id="KW-1185">Reference proteome</keyword>
<evidence type="ECO:0000313" key="5">
    <source>
        <dbReference type="Proteomes" id="UP001203338"/>
    </source>
</evidence>
<keyword evidence="2" id="KW-0812">Transmembrane</keyword>
<feature type="region of interest" description="Disordered" evidence="1">
    <location>
        <begin position="367"/>
        <end position="394"/>
    </location>
</feature>
<feature type="transmembrane region" description="Helical" evidence="2">
    <location>
        <begin position="7"/>
        <end position="26"/>
    </location>
</feature>
<name>A0ABT0PEC8_9GAMM</name>
<feature type="compositionally biased region" description="Polar residues" evidence="1">
    <location>
        <begin position="374"/>
        <end position="392"/>
    </location>
</feature>
<dbReference type="Proteomes" id="UP001203338">
    <property type="component" value="Unassembled WGS sequence"/>
</dbReference>
<dbReference type="InterPro" id="IPR007844">
    <property type="entry name" value="AsmA"/>
</dbReference>